<dbReference type="InterPro" id="IPR001680">
    <property type="entry name" value="WD40_rpt"/>
</dbReference>
<dbReference type="PROSITE" id="PS00678">
    <property type="entry name" value="WD_REPEATS_1"/>
    <property type="match status" value="1"/>
</dbReference>
<dbReference type="AlphaFoldDB" id="A0A0G4MD23"/>
<dbReference type="GO" id="GO:0043161">
    <property type="term" value="P:proteasome-mediated ubiquitin-dependent protein catabolic process"/>
    <property type="evidence" value="ECO:0007669"/>
    <property type="project" value="TreeGrafter"/>
</dbReference>
<dbReference type="PROSITE" id="PS50294">
    <property type="entry name" value="WD_REPEATS_REGION"/>
    <property type="match status" value="1"/>
</dbReference>
<feature type="repeat" description="WD" evidence="3">
    <location>
        <begin position="671"/>
        <end position="704"/>
    </location>
</feature>
<evidence type="ECO:0000256" key="4">
    <source>
        <dbReference type="SAM" id="MobiDB-lite"/>
    </source>
</evidence>
<feature type="domain" description="CTLH" evidence="5">
    <location>
        <begin position="278"/>
        <end position="302"/>
    </location>
</feature>
<gene>
    <name evidence="6" type="ORF">BN1708_016088</name>
</gene>
<feature type="compositionally biased region" description="Polar residues" evidence="4">
    <location>
        <begin position="63"/>
        <end position="80"/>
    </location>
</feature>
<evidence type="ECO:0000256" key="1">
    <source>
        <dbReference type="ARBA" id="ARBA00022574"/>
    </source>
</evidence>
<evidence type="ECO:0000256" key="2">
    <source>
        <dbReference type="ARBA" id="ARBA00022737"/>
    </source>
</evidence>
<name>A0A0G4MD23_VERLO</name>
<evidence type="ECO:0000313" key="6">
    <source>
        <dbReference type="EMBL" id="CRK32197.1"/>
    </source>
</evidence>
<dbReference type="Pfam" id="PF23627">
    <property type="entry name" value="LisH_WDR26"/>
    <property type="match status" value="1"/>
</dbReference>
<feature type="compositionally biased region" description="Polar residues" evidence="4">
    <location>
        <begin position="149"/>
        <end position="160"/>
    </location>
</feature>
<dbReference type="SUPFAM" id="SSF50978">
    <property type="entry name" value="WD40 repeat-like"/>
    <property type="match status" value="1"/>
</dbReference>
<dbReference type="PANTHER" id="PTHR22838:SF0">
    <property type="entry name" value="WD REPEAT-CONTAINING PROTEIN 26"/>
    <property type="match status" value="1"/>
</dbReference>
<evidence type="ECO:0000259" key="5">
    <source>
        <dbReference type="PROSITE" id="PS50897"/>
    </source>
</evidence>
<dbReference type="Proteomes" id="UP000044602">
    <property type="component" value="Unassembled WGS sequence"/>
</dbReference>
<reference evidence="6 7" key="1">
    <citation type="submission" date="2015-05" db="EMBL/GenBank/DDBJ databases">
        <authorList>
            <person name="Wang D.B."/>
            <person name="Wang M."/>
        </authorList>
    </citation>
    <scope>NUCLEOTIDE SEQUENCE [LARGE SCALE GENOMIC DNA]</scope>
    <source>
        <strain evidence="6">VL1</strain>
    </source>
</reference>
<dbReference type="InterPro" id="IPR036322">
    <property type="entry name" value="WD40_repeat_dom_sf"/>
</dbReference>
<dbReference type="EMBL" id="CVQH01022039">
    <property type="protein sequence ID" value="CRK32197.1"/>
    <property type="molecule type" value="Genomic_DNA"/>
</dbReference>
<dbReference type="GO" id="GO:0034657">
    <property type="term" value="C:GID complex"/>
    <property type="evidence" value="ECO:0007669"/>
    <property type="project" value="TreeGrafter"/>
</dbReference>
<feature type="compositionally biased region" description="Basic and acidic residues" evidence="4">
    <location>
        <begin position="14"/>
        <end position="33"/>
    </location>
</feature>
<dbReference type="PROSITE" id="PS50082">
    <property type="entry name" value="WD_REPEATS_2"/>
    <property type="match status" value="4"/>
</dbReference>
<feature type="compositionally biased region" description="Polar residues" evidence="4">
    <location>
        <begin position="96"/>
        <end position="105"/>
    </location>
</feature>
<protein>
    <recommendedName>
        <fullName evidence="5">CTLH domain-containing protein</fullName>
    </recommendedName>
</protein>
<dbReference type="Gene3D" id="2.130.10.10">
    <property type="entry name" value="YVTN repeat-like/Quinoprotein amine dehydrogenase"/>
    <property type="match status" value="1"/>
</dbReference>
<keyword evidence="1 3" id="KW-0853">WD repeat</keyword>
<feature type="compositionally biased region" description="Polar residues" evidence="4">
    <location>
        <begin position="119"/>
        <end position="131"/>
    </location>
</feature>
<feature type="region of interest" description="Disordered" evidence="4">
    <location>
        <begin position="1"/>
        <end position="168"/>
    </location>
</feature>
<keyword evidence="2" id="KW-0677">Repeat</keyword>
<dbReference type="PANTHER" id="PTHR22838">
    <property type="entry name" value="WD REPEAT PROTEIN 26-RELATED"/>
    <property type="match status" value="1"/>
</dbReference>
<dbReference type="Pfam" id="PF00400">
    <property type="entry name" value="WD40"/>
    <property type="match status" value="4"/>
</dbReference>
<evidence type="ECO:0000313" key="7">
    <source>
        <dbReference type="Proteomes" id="UP000044602"/>
    </source>
</evidence>
<dbReference type="InterPro" id="IPR006595">
    <property type="entry name" value="CTLH_C"/>
</dbReference>
<dbReference type="InterPro" id="IPR019775">
    <property type="entry name" value="WD40_repeat_CS"/>
</dbReference>
<keyword evidence="7" id="KW-1185">Reference proteome</keyword>
<feature type="non-terminal residue" evidence="6">
    <location>
        <position position="1"/>
    </location>
</feature>
<feature type="compositionally biased region" description="Basic and acidic residues" evidence="4">
    <location>
        <begin position="139"/>
        <end position="148"/>
    </location>
</feature>
<dbReference type="InterPro" id="IPR051350">
    <property type="entry name" value="WD_repeat-ST_regulator"/>
</dbReference>
<accession>A0A0G4MD23</accession>
<proteinExistence type="predicted"/>
<dbReference type="InterPro" id="IPR015943">
    <property type="entry name" value="WD40/YVTN_repeat-like_dom_sf"/>
</dbReference>
<organism evidence="6 7">
    <name type="scientific">Verticillium longisporum</name>
    <name type="common">Verticillium dahliae var. longisporum</name>
    <dbReference type="NCBI Taxonomy" id="100787"/>
    <lineage>
        <taxon>Eukaryota</taxon>
        <taxon>Fungi</taxon>
        <taxon>Dikarya</taxon>
        <taxon>Ascomycota</taxon>
        <taxon>Pezizomycotina</taxon>
        <taxon>Sordariomycetes</taxon>
        <taxon>Hypocreomycetidae</taxon>
        <taxon>Glomerellales</taxon>
        <taxon>Plectosphaerellaceae</taxon>
        <taxon>Verticillium</taxon>
    </lineage>
</organism>
<sequence>ESPYSLDKLLLIPPRDHSRGERQVVDLTLDSHPHSPPHSNPEPNSDGPSTSPNPRHTAEPVSSAPNPDQLHQSLPSTYTIDSREHPSSSSHPRASTHTIASNQPRQALGRRQRSDSDQEQTSLVGGTPNRSSRYKRHRTDMPADDDARTSNGTSRPSHNGASTAETTTSSANGIYKAAIATNGSSTASRLASSSYHGHDREEVTRILIQTLADMGYQSAAEFLSHDSGFQLESKTVGSFRTAIIDGVWDVAEELLSGAAASGDRSQQGNGLVLASGSNPSLMRFWIRQQKFLELLESKHISQALVVLRTELTPLYQDTQKLHMLSSLLMCTSTEDLRSKSGWDGSRGDSRRELLSELSKCISPSVMLPQNRLAVLLDQVKQSQIDSCLWHTSASSPSLYSDHICDRTHFPNETALQLTDLTGEVWGVQFSNDGRKLAGFGSNDTVMIWEVPSFNVVRTLGDHVDGCANLAWSPDDSMIVTCGRDKHARLWDAKSGHLLKKIGRLAEPVSGCVWTPDGQSFVVSSLDKEHSIQSWSVDGELICDWAKKHRVQDVCGSADGHWLVAVDDSQSIHIYNAVTRKLECTMKLDSRPSSVSISVDSRHLLVNKQNDEAQLIDLVARKPVQKFIGHTGGACLIRSAFGGANESFVVSGSEDGSILIWHKNSGVAVERLQGHSPRTNAVVWNPTDPCMIASCGDEGVIKIWSNKAKGATLRSIRGGADL</sequence>
<feature type="repeat" description="WD" evidence="3">
    <location>
        <begin position="417"/>
        <end position="458"/>
    </location>
</feature>
<dbReference type="STRING" id="100787.A0A0G4MD23"/>
<feature type="repeat" description="WD" evidence="3">
    <location>
        <begin position="644"/>
        <end position="670"/>
    </location>
</feature>
<dbReference type="SMART" id="SM00320">
    <property type="entry name" value="WD40"/>
    <property type="match status" value="6"/>
</dbReference>
<evidence type="ECO:0000256" key="3">
    <source>
        <dbReference type="PROSITE-ProRule" id="PRU00221"/>
    </source>
</evidence>
<feature type="repeat" description="WD" evidence="3">
    <location>
        <begin position="459"/>
        <end position="500"/>
    </location>
</feature>
<dbReference type="PROSITE" id="PS50897">
    <property type="entry name" value="CTLH"/>
    <property type="match status" value="1"/>
</dbReference>